<dbReference type="Proteomes" id="UP001056383">
    <property type="component" value="Chromosome"/>
</dbReference>
<dbReference type="EMBL" id="CP095474">
    <property type="protein sequence ID" value="URN18223.1"/>
    <property type="molecule type" value="Genomic_DNA"/>
</dbReference>
<dbReference type="InterPro" id="IPR001387">
    <property type="entry name" value="Cro/C1-type_HTH"/>
</dbReference>
<feature type="region of interest" description="Disordered" evidence="1">
    <location>
        <begin position="1"/>
        <end position="20"/>
    </location>
</feature>
<dbReference type="SUPFAM" id="SSF47413">
    <property type="entry name" value="lambda repressor-like DNA-binding domains"/>
    <property type="match status" value="1"/>
</dbReference>
<feature type="domain" description="HTH cro/C1-type" evidence="2">
    <location>
        <begin position="32"/>
        <end position="65"/>
    </location>
</feature>
<dbReference type="Gene3D" id="1.10.260.40">
    <property type="entry name" value="lambda repressor-like DNA-binding domains"/>
    <property type="match status" value="1"/>
</dbReference>
<gene>
    <name evidence="3" type="ORF">MW084_22325</name>
</gene>
<sequence length="290" mass="32980">MDRAEERKCRTAGRRGPDREHPSVWCAYGKLVRLFRERAGLTQQALADAIGYSMEQVSSVERGRRPAKRAFTEAAERVLEAGGALRVLQEDVDRAKLPLFFQDFALLEAEAVSRFSYDPMLVPGLLQTEAYARALLEAHFPPLGEEVIEQHLAARLARQELLSRKNPSRKNSCVVFSFVIEEGALRRMVGGTTVMKEQLTYLHEQTRLRNIGVQVMPTQRGAHSRVNGQMVLLETLEHRRFVCIEAQGVVSIRSDRNEVSEFWLRYGMLRSQALYPEESAHLIERMAGEL</sequence>
<evidence type="ECO:0000313" key="3">
    <source>
        <dbReference type="EMBL" id="URN18223.1"/>
    </source>
</evidence>
<dbReference type="SMART" id="SM00530">
    <property type="entry name" value="HTH_XRE"/>
    <property type="match status" value="1"/>
</dbReference>
<keyword evidence="4" id="KW-1185">Reference proteome</keyword>
<evidence type="ECO:0000313" key="4">
    <source>
        <dbReference type="Proteomes" id="UP001056383"/>
    </source>
</evidence>
<dbReference type="RefSeq" id="WP_029553377.1">
    <property type="nucleotide sequence ID" value="NZ_CP095474.1"/>
</dbReference>
<dbReference type="PROSITE" id="PS50943">
    <property type="entry name" value="HTH_CROC1"/>
    <property type="match status" value="1"/>
</dbReference>
<protein>
    <submittedName>
        <fullName evidence="3">Helix-turn-helix domain-containing protein</fullName>
    </submittedName>
</protein>
<dbReference type="Pfam" id="PF13560">
    <property type="entry name" value="HTH_31"/>
    <property type="match status" value="1"/>
</dbReference>
<reference evidence="3" key="1">
    <citation type="submission" date="2022-04" db="EMBL/GenBank/DDBJ databases">
        <title>Systematic whole-genome sequencing reveals an unexpected diversity among actinomycetoma pathogens and provides insights into their antibacterial susceptibilities.</title>
        <authorList>
            <person name="Watson A.K."/>
            <person name="Kepplinger B."/>
            <person name="Bakhiet S.M."/>
            <person name="Mhmoud N.A."/>
            <person name="Chapman J."/>
            <person name="Allenby N."/>
            <person name="Mickiewicz K."/>
            <person name="Goodfellow M."/>
            <person name="Fahal A.H."/>
            <person name="Errington J."/>
        </authorList>
    </citation>
    <scope>NUCLEOTIDE SEQUENCE</scope>
    <source>
        <strain evidence="3">SD 504</strain>
    </source>
</reference>
<accession>A0ABY4TIS7</accession>
<proteinExistence type="predicted"/>
<organism evidence="3 4">
    <name type="scientific">Streptomyces sudanensis</name>
    <dbReference type="NCBI Taxonomy" id="436397"/>
    <lineage>
        <taxon>Bacteria</taxon>
        <taxon>Bacillati</taxon>
        <taxon>Actinomycetota</taxon>
        <taxon>Actinomycetes</taxon>
        <taxon>Kitasatosporales</taxon>
        <taxon>Streptomycetaceae</taxon>
        <taxon>Streptomyces</taxon>
    </lineage>
</organism>
<evidence type="ECO:0000256" key="1">
    <source>
        <dbReference type="SAM" id="MobiDB-lite"/>
    </source>
</evidence>
<dbReference type="CDD" id="cd00093">
    <property type="entry name" value="HTH_XRE"/>
    <property type="match status" value="1"/>
</dbReference>
<dbReference type="Pfam" id="PF19054">
    <property type="entry name" value="DUF5753"/>
    <property type="match status" value="1"/>
</dbReference>
<evidence type="ECO:0000259" key="2">
    <source>
        <dbReference type="PROSITE" id="PS50943"/>
    </source>
</evidence>
<dbReference type="InterPro" id="IPR010982">
    <property type="entry name" value="Lambda_DNA-bd_dom_sf"/>
</dbReference>
<dbReference type="InterPro" id="IPR043917">
    <property type="entry name" value="DUF5753"/>
</dbReference>
<name>A0ABY4TIS7_9ACTN</name>